<dbReference type="Pfam" id="PF25597">
    <property type="entry name" value="SH3_retrovirus"/>
    <property type="match status" value="1"/>
</dbReference>
<dbReference type="GO" id="GO:0015074">
    <property type="term" value="P:DNA integration"/>
    <property type="evidence" value="ECO:0007669"/>
    <property type="project" value="InterPro"/>
</dbReference>
<dbReference type="PROSITE" id="PS50994">
    <property type="entry name" value="INTEGRASE"/>
    <property type="match status" value="1"/>
</dbReference>
<evidence type="ECO:0000256" key="2">
    <source>
        <dbReference type="ARBA" id="ARBA00022723"/>
    </source>
</evidence>
<organism evidence="9 10">
    <name type="scientific">Mikania micrantha</name>
    <name type="common">bitter vine</name>
    <dbReference type="NCBI Taxonomy" id="192012"/>
    <lineage>
        <taxon>Eukaryota</taxon>
        <taxon>Viridiplantae</taxon>
        <taxon>Streptophyta</taxon>
        <taxon>Embryophyta</taxon>
        <taxon>Tracheophyta</taxon>
        <taxon>Spermatophyta</taxon>
        <taxon>Magnoliopsida</taxon>
        <taxon>eudicotyledons</taxon>
        <taxon>Gunneridae</taxon>
        <taxon>Pentapetalae</taxon>
        <taxon>asterids</taxon>
        <taxon>campanulids</taxon>
        <taxon>Asterales</taxon>
        <taxon>Asteraceae</taxon>
        <taxon>Asteroideae</taxon>
        <taxon>Heliantheae alliance</taxon>
        <taxon>Eupatorieae</taxon>
        <taxon>Mikania</taxon>
    </lineage>
</organism>
<proteinExistence type="predicted"/>
<dbReference type="InterPro" id="IPR057670">
    <property type="entry name" value="SH3_retrovirus"/>
</dbReference>
<dbReference type="InterPro" id="IPR039537">
    <property type="entry name" value="Retrotran_Ty1/copia-like"/>
</dbReference>
<feature type="region of interest" description="Disordered" evidence="6">
    <location>
        <begin position="698"/>
        <end position="765"/>
    </location>
</feature>
<dbReference type="PANTHER" id="PTHR42648">
    <property type="entry name" value="TRANSPOSASE, PUTATIVE-RELATED"/>
    <property type="match status" value="1"/>
</dbReference>
<dbReference type="GO" id="GO:0003676">
    <property type="term" value="F:nucleic acid binding"/>
    <property type="evidence" value="ECO:0007669"/>
    <property type="project" value="InterPro"/>
</dbReference>
<accession>A0A5N6P2N6</accession>
<dbReference type="OrthoDB" id="913746at2759"/>
<feature type="compositionally biased region" description="Basic residues" evidence="6">
    <location>
        <begin position="183"/>
        <end position="195"/>
    </location>
</feature>
<keyword evidence="1" id="KW-0645">Protease</keyword>
<dbReference type="InterPro" id="IPR043502">
    <property type="entry name" value="DNA/RNA_pol_sf"/>
</dbReference>
<dbReference type="Pfam" id="PF00665">
    <property type="entry name" value="rve"/>
    <property type="match status" value="1"/>
</dbReference>
<dbReference type="InterPro" id="IPR025724">
    <property type="entry name" value="GAG-pre-integrase_dom"/>
</dbReference>
<dbReference type="Gene3D" id="4.10.60.10">
    <property type="entry name" value="Zinc finger, CCHC-type"/>
    <property type="match status" value="1"/>
</dbReference>
<evidence type="ECO:0008006" key="11">
    <source>
        <dbReference type="Google" id="ProtNLM"/>
    </source>
</evidence>
<feature type="compositionally biased region" description="Polar residues" evidence="6">
    <location>
        <begin position="153"/>
        <end position="180"/>
    </location>
</feature>
<dbReference type="Proteomes" id="UP000326396">
    <property type="component" value="Linkage Group LG15"/>
</dbReference>
<dbReference type="SUPFAM" id="SSF53098">
    <property type="entry name" value="Ribonuclease H-like"/>
    <property type="match status" value="1"/>
</dbReference>
<dbReference type="PANTHER" id="PTHR42648:SF18">
    <property type="entry name" value="RETROTRANSPOSON, UNCLASSIFIED-LIKE PROTEIN"/>
    <property type="match status" value="1"/>
</dbReference>
<sequence>MADNMANPSSSTPLIPVFKGDGYEHWSVRMKTILRSKELWDVTFLGVTAADGGGDTRAAKKKDAQAMTIIQQGVHDSLFSRIATADSAKETWDILRLEFQGDSQVQAVKLQGLRREFENFVMKEDEVVGDYFSRIMNNLMGLLQSQEERMNGRLSSSKPARTISNQEEQALQVSQDSNVASRGRGRGRGSYRGRGIGRGRGKIPQCFTCKKYGHLKKDCWYNEENQVNVAENEENQENEEDQHLLMALIPPSDESSEQMTLMSKAPQGTSSQHLWFIDTGCSNHMTGSRASFDDLDESFTLEVRLGNRKKLKVQGKGTVRIPTGTTSSKTLDDVYYAPDLEYNLLSVGQLMKKGYSVIFDDDICTIKNKETGKILIRIAVANNNMFVLDTNCLMTSASPPLNKQDADTLRWHHRFGHLHFDGLKRLHDKEMVKGLPSINTSMICEACLTGKQSRLPFNSSSWRAKERLELIHTDLCGPMQVPSLGNSLYYLLFVDDLTRMSWVYFIHSKKEAFAKFKVFKAQVENECGHPIKVLRSDRGGEFSSQEFTSFCELAGIKRELTIPYTPQHNGVVERKNRTIMNFVRSMLHEKGVPTFLWAEAAATAVYVLNRSPTKALVNITPFQAWTVPSQMRQKLDSKAEKNVFIGYSSTSHGYRLYNPVTKKFSTKRDVFLEDSSWNWNESKTSHYSHTFSDPFPVDNDPTFVSTPSSNESHPTEPNTPPNSNATSLNPLPTINESSLSTTQPTVPPNPNSIPMTNVAGPSKRVSKPPVWLKDYYFGNHEQNEEHDLSSCQFALITDPVSYHQAARDEKWQHAMQEELHAIQKNQTWELVSPPPGKNIVGVKWLFKTKEGPTGEVIKYKARLVAKEFSQLQGVDFQETFAPVARFETIRLLIAIAAQMRWKIHQLDVKSAFLNGELTEEIYVDQPEGFVMPGKEHMVYRLKKALYGLKQAPRAWYAKIDGFFVSNGYLRSNNEPTLYIKHSNPGKVIYVCLYVDDIIWISPCQELILEFKQEMKNMFEMTDMGYLKFFLGLEILQSDQGIFLSQEKYVSTLLSRFGLNECKVESTPLNNEKLMLEDGAEKV</sequence>
<feature type="domain" description="CCHC-type" evidence="7">
    <location>
        <begin position="206"/>
        <end position="219"/>
    </location>
</feature>
<keyword evidence="10" id="KW-1185">Reference proteome</keyword>
<dbReference type="EMBL" id="SZYD01000007">
    <property type="protein sequence ID" value="KAD5803068.1"/>
    <property type="molecule type" value="Genomic_DNA"/>
</dbReference>
<evidence type="ECO:0000259" key="8">
    <source>
        <dbReference type="PROSITE" id="PS50994"/>
    </source>
</evidence>
<dbReference type="GO" id="GO:0004190">
    <property type="term" value="F:aspartic-type endopeptidase activity"/>
    <property type="evidence" value="ECO:0007669"/>
    <property type="project" value="UniProtKB-KW"/>
</dbReference>
<name>A0A5N6P2N6_9ASTR</name>
<evidence type="ECO:0000313" key="9">
    <source>
        <dbReference type="EMBL" id="KAD5803068.1"/>
    </source>
</evidence>
<protein>
    <recommendedName>
        <fullName evidence="11">Integrase catalytic domain-containing protein</fullName>
    </recommendedName>
</protein>
<dbReference type="GO" id="GO:0006508">
    <property type="term" value="P:proteolysis"/>
    <property type="evidence" value="ECO:0007669"/>
    <property type="project" value="UniProtKB-KW"/>
</dbReference>
<evidence type="ECO:0000256" key="5">
    <source>
        <dbReference type="PROSITE-ProRule" id="PRU00047"/>
    </source>
</evidence>
<dbReference type="Pfam" id="PF14223">
    <property type="entry name" value="Retrotran_gag_2"/>
    <property type="match status" value="1"/>
</dbReference>
<dbReference type="AlphaFoldDB" id="A0A5N6P2N6"/>
<dbReference type="SUPFAM" id="SSF56672">
    <property type="entry name" value="DNA/RNA polymerases"/>
    <property type="match status" value="1"/>
</dbReference>
<feature type="compositionally biased region" description="Polar residues" evidence="6">
    <location>
        <begin position="702"/>
        <end position="744"/>
    </location>
</feature>
<dbReference type="Pfam" id="PF22936">
    <property type="entry name" value="Pol_BBD"/>
    <property type="match status" value="1"/>
</dbReference>
<dbReference type="PROSITE" id="PS50158">
    <property type="entry name" value="ZF_CCHC"/>
    <property type="match status" value="1"/>
</dbReference>
<keyword evidence="5" id="KW-0862">Zinc</keyword>
<keyword evidence="5" id="KW-0863">Zinc-finger</keyword>
<dbReference type="InterPro" id="IPR054722">
    <property type="entry name" value="PolX-like_BBD"/>
</dbReference>
<feature type="domain" description="Integrase catalytic" evidence="8">
    <location>
        <begin position="452"/>
        <end position="629"/>
    </location>
</feature>
<evidence type="ECO:0000256" key="4">
    <source>
        <dbReference type="ARBA" id="ARBA00022801"/>
    </source>
</evidence>
<keyword evidence="3" id="KW-0064">Aspartyl protease</keyword>
<gene>
    <name evidence="9" type="ORF">E3N88_14428</name>
</gene>
<dbReference type="Pfam" id="PF13976">
    <property type="entry name" value="gag_pre-integrs"/>
    <property type="match status" value="1"/>
</dbReference>
<dbReference type="Pfam" id="PF07727">
    <property type="entry name" value="RVT_2"/>
    <property type="match status" value="1"/>
</dbReference>
<evidence type="ECO:0000256" key="6">
    <source>
        <dbReference type="SAM" id="MobiDB-lite"/>
    </source>
</evidence>
<evidence type="ECO:0000256" key="3">
    <source>
        <dbReference type="ARBA" id="ARBA00022750"/>
    </source>
</evidence>
<dbReference type="InterPro" id="IPR036397">
    <property type="entry name" value="RNaseH_sf"/>
</dbReference>
<keyword evidence="4" id="KW-0378">Hydrolase</keyword>
<evidence type="ECO:0000259" key="7">
    <source>
        <dbReference type="PROSITE" id="PS50158"/>
    </source>
</evidence>
<keyword evidence="2" id="KW-0479">Metal-binding</keyword>
<dbReference type="InterPro" id="IPR001584">
    <property type="entry name" value="Integrase_cat-core"/>
</dbReference>
<evidence type="ECO:0000256" key="1">
    <source>
        <dbReference type="ARBA" id="ARBA00022670"/>
    </source>
</evidence>
<dbReference type="InterPro" id="IPR012337">
    <property type="entry name" value="RNaseH-like_sf"/>
</dbReference>
<dbReference type="InterPro" id="IPR001878">
    <property type="entry name" value="Znf_CCHC"/>
</dbReference>
<dbReference type="InterPro" id="IPR013103">
    <property type="entry name" value="RVT_2"/>
</dbReference>
<reference evidence="9 10" key="1">
    <citation type="submission" date="2019-05" db="EMBL/GenBank/DDBJ databases">
        <title>Mikania micrantha, genome provides insights into the molecular mechanism of rapid growth.</title>
        <authorList>
            <person name="Liu B."/>
        </authorList>
    </citation>
    <scope>NUCLEOTIDE SEQUENCE [LARGE SCALE GENOMIC DNA]</scope>
    <source>
        <strain evidence="9">NLD-2019</strain>
        <tissue evidence="9">Leaf</tissue>
    </source>
</reference>
<dbReference type="Gene3D" id="3.30.420.10">
    <property type="entry name" value="Ribonuclease H-like superfamily/Ribonuclease H"/>
    <property type="match status" value="1"/>
</dbReference>
<feature type="region of interest" description="Disordered" evidence="6">
    <location>
        <begin position="148"/>
        <end position="195"/>
    </location>
</feature>
<dbReference type="GO" id="GO:0008270">
    <property type="term" value="F:zinc ion binding"/>
    <property type="evidence" value="ECO:0007669"/>
    <property type="project" value="UniProtKB-KW"/>
</dbReference>
<comment type="caution">
    <text evidence="9">The sequence shown here is derived from an EMBL/GenBank/DDBJ whole genome shotgun (WGS) entry which is preliminary data.</text>
</comment>
<evidence type="ECO:0000313" key="10">
    <source>
        <dbReference type="Proteomes" id="UP000326396"/>
    </source>
</evidence>